<feature type="region of interest" description="Disordered" evidence="1">
    <location>
        <begin position="107"/>
        <end position="145"/>
    </location>
</feature>
<proteinExistence type="predicted"/>
<protein>
    <submittedName>
        <fullName evidence="2">Uncharacterized protein</fullName>
    </submittedName>
</protein>
<evidence type="ECO:0000256" key="1">
    <source>
        <dbReference type="SAM" id="MobiDB-lite"/>
    </source>
</evidence>
<evidence type="ECO:0000313" key="3">
    <source>
        <dbReference type="Proteomes" id="UP001187343"/>
    </source>
</evidence>
<keyword evidence="3" id="KW-1185">Reference proteome</keyword>
<dbReference type="Proteomes" id="UP001187343">
    <property type="component" value="Unassembled WGS sequence"/>
</dbReference>
<name>A0AA88PI31_9TELE</name>
<gene>
    <name evidence="2" type="ORF">Q8A67_021699</name>
</gene>
<accession>A0AA88PI31</accession>
<organism evidence="2 3">
    <name type="scientific">Cirrhinus molitorella</name>
    <name type="common">mud carp</name>
    <dbReference type="NCBI Taxonomy" id="172907"/>
    <lineage>
        <taxon>Eukaryota</taxon>
        <taxon>Metazoa</taxon>
        <taxon>Chordata</taxon>
        <taxon>Craniata</taxon>
        <taxon>Vertebrata</taxon>
        <taxon>Euteleostomi</taxon>
        <taxon>Actinopterygii</taxon>
        <taxon>Neopterygii</taxon>
        <taxon>Teleostei</taxon>
        <taxon>Ostariophysi</taxon>
        <taxon>Cypriniformes</taxon>
        <taxon>Cyprinidae</taxon>
        <taxon>Labeoninae</taxon>
        <taxon>Labeonini</taxon>
        <taxon>Cirrhinus</taxon>
    </lineage>
</organism>
<reference evidence="2" key="1">
    <citation type="submission" date="2023-08" db="EMBL/GenBank/DDBJ databases">
        <title>Chromosome-level Genome Assembly of mud carp (Cirrhinus molitorella).</title>
        <authorList>
            <person name="Liu H."/>
        </authorList>
    </citation>
    <scope>NUCLEOTIDE SEQUENCE</scope>
    <source>
        <strain evidence="2">Prfri</strain>
        <tissue evidence="2">Muscle</tissue>
    </source>
</reference>
<evidence type="ECO:0000313" key="2">
    <source>
        <dbReference type="EMBL" id="KAK2874546.1"/>
    </source>
</evidence>
<feature type="compositionally biased region" description="Polar residues" evidence="1">
    <location>
        <begin position="136"/>
        <end position="145"/>
    </location>
</feature>
<comment type="caution">
    <text evidence="2">The sequence shown here is derived from an EMBL/GenBank/DDBJ whole genome shotgun (WGS) entry which is preliminary data.</text>
</comment>
<dbReference type="AlphaFoldDB" id="A0AA88PI31"/>
<sequence length="145" mass="15727">MTINTAFPRTSRSAEDCEKRWYNVLATSRKEIAANKESMRATGGGPPCFLSEIAEMANPSICGIADAPDPALPKLKVLQRKCADDTGARLSDVPHCTTSQNVFLCPPEEASSSQDTAFAPEDDIESLKRKKKKNEIPNQVVGSSK</sequence>
<dbReference type="EMBL" id="JAUYZG010000021">
    <property type="protein sequence ID" value="KAK2874546.1"/>
    <property type="molecule type" value="Genomic_DNA"/>
</dbReference>